<dbReference type="Pfam" id="PF05050">
    <property type="entry name" value="Methyltransf_21"/>
    <property type="match status" value="1"/>
</dbReference>
<evidence type="ECO:0000259" key="1">
    <source>
        <dbReference type="Pfam" id="PF05050"/>
    </source>
</evidence>
<sequence length="350" mass="39468">MTPCWNGTTFSACWHRIRPRKAGRSRQNKQRKKIPFALFFVLFWFVHSVNEMSRVQERGLSSGHKRQNRVQGRGFCPRHPHKGRRVLSMNRPGKNVLETLLLKAGLVLVSSWRWKTLPLATHTRDLLAQTGCDCVLDIGANKGQYARFLRKHVGYEGPIFSFEPVRPLYEILLDHSKKDPLWKVFPFALGAKAGKEMLHITAGETMNSFLPPLSSGIAFLDEINVPVRSEAVSVRTVDDVLEAQEMSGFSSIFLKMDTQGFDGEVLKGASGSLPRIAALQSEVSCIPIYENMTDWLTSLKNFDEQGFSVTGMFPVNRTEDLEVIEFDCLAINRAFCRQPVPSPGQSLRNV</sequence>
<evidence type="ECO:0000313" key="2">
    <source>
        <dbReference type="EMBL" id="AIA30143.1"/>
    </source>
</evidence>
<dbReference type="GO" id="GO:0032259">
    <property type="term" value="P:methylation"/>
    <property type="evidence" value="ECO:0007669"/>
    <property type="project" value="UniProtKB-KW"/>
</dbReference>
<keyword evidence="3" id="KW-1185">Reference proteome</keyword>
<reference evidence="2 3" key="2">
    <citation type="journal article" date="2015" name="Biomed. Res. Int.">
        <title>Effects of Arsenite Resistance on the Growth and Functional Gene Expression of Leptospirillum ferriphilum and Acidithiobacillus thiooxidans in Pure Culture and Coculture.</title>
        <authorList>
            <person name="Jiang H."/>
            <person name="Liang Y."/>
            <person name="Yin H."/>
            <person name="Xiao Y."/>
            <person name="Guo X."/>
            <person name="Xu Y."/>
            <person name="Hu Q."/>
            <person name="Liu H."/>
            <person name="Liu X."/>
        </authorList>
    </citation>
    <scope>NUCLEOTIDE SEQUENCE [LARGE SCALE GENOMIC DNA]</scope>
    <source>
        <strain evidence="2 3">YSK</strain>
    </source>
</reference>
<feature type="domain" description="Methyltransferase FkbM" evidence="1">
    <location>
        <begin position="137"/>
        <end position="297"/>
    </location>
</feature>
<dbReference type="NCBIfam" id="TIGR01444">
    <property type="entry name" value="fkbM_fam"/>
    <property type="match status" value="1"/>
</dbReference>
<dbReference type="AlphaFoldDB" id="A0A059XTJ2"/>
<evidence type="ECO:0000313" key="3">
    <source>
        <dbReference type="Proteomes" id="UP000027059"/>
    </source>
</evidence>
<dbReference type="InterPro" id="IPR029063">
    <property type="entry name" value="SAM-dependent_MTases_sf"/>
</dbReference>
<dbReference type="Proteomes" id="UP000027059">
    <property type="component" value="Chromosome"/>
</dbReference>
<accession>A0A059XTJ2</accession>
<dbReference type="InterPro" id="IPR006342">
    <property type="entry name" value="FkbM_mtfrase"/>
</dbReference>
<proteinExistence type="predicted"/>
<dbReference type="SUPFAM" id="SSF53335">
    <property type="entry name" value="S-adenosyl-L-methionine-dependent methyltransferases"/>
    <property type="match status" value="1"/>
</dbReference>
<dbReference type="GO" id="GO:0008171">
    <property type="term" value="F:O-methyltransferase activity"/>
    <property type="evidence" value="ECO:0007669"/>
    <property type="project" value="TreeGrafter"/>
</dbReference>
<dbReference type="KEGG" id="lfp:Y981_03170"/>
<dbReference type="Gene3D" id="3.40.50.150">
    <property type="entry name" value="Vaccinia Virus protein VP39"/>
    <property type="match status" value="1"/>
</dbReference>
<dbReference type="HOGENOM" id="CLU_068034_2_0_0"/>
<name>A0A059XTJ2_9BACT</name>
<dbReference type="PANTHER" id="PTHR36973">
    <property type="entry name" value="SLL1456 PROTEIN-RELATED"/>
    <property type="match status" value="1"/>
</dbReference>
<dbReference type="EMBL" id="CP007243">
    <property type="protein sequence ID" value="AIA30143.1"/>
    <property type="molecule type" value="Genomic_DNA"/>
</dbReference>
<protein>
    <submittedName>
        <fullName evidence="2">FkbM family methyltransferase</fullName>
    </submittedName>
</protein>
<dbReference type="InterPro" id="IPR053188">
    <property type="entry name" value="FkbM_Methyltransferase"/>
</dbReference>
<gene>
    <name evidence="2" type="ORF">Y981_03170</name>
</gene>
<dbReference type="PANTHER" id="PTHR36973:SF4">
    <property type="entry name" value="NODULATION PROTEIN"/>
    <property type="match status" value="1"/>
</dbReference>
<keyword evidence="2" id="KW-0808">Transferase</keyword>
<keyword evidence="2" id="KW-0489">Methyltransferase</keyword>
<reference evidence="3" key="1">
    <citation type="submission" date="2014-02" db="EMBL/GenBank/DDBJ databases">
        <title>Complete genome sequence and comparative genomic analysis of the nitrogen-fixing bacterium Leptospirillum ferriphilum YSK.</title>
        <authorList>
            <person name="Guo X."/>
            <person name="Yin H."/>
            <person name="Liang Y."/>
            <person name="Hu Q."/>
            <person name="Ma L."/>
            <person name="Xiao Y."/>
            <person name="Zhang X."/>
            <person name="Qiu G."/>
            <person name="Liu X."/>
        </authorList>
    </citation>
    <scope>NUCLEOTIDE SEQUENCE [LARGE SCALE GENOMIC DNA]</scope>
    <source>
        <strain evidence="3">YSK</strain>
    </source>
</reference>
<organism evidence="2 3">
    <name type="scientific">Leptospirillum ferriphilum YSK</name>
    <dbReference type="NCBI Taxonomy" id="1441628"/>
    <lineage>
        <taxon>Bacteria</taxon>
        <taxon>Pseudomonadati</taxon>
        <taxon>Nitrospirota</taxon>
        <taxon>Nitrospiria</taxon>
        <taxon>Nitrospirales</taxon>
        <taxon>Nitrospiraceae</taxon>
        <taxon>Leptospirillum</taxon>
    </lineage>
</organism>